<accession>A0ABW2NC07</accession>
<gene>
    <name evidence="1" type="ORF">ACFQQH_00035</name>
</gene>
<organism evidence="1 2">
    <name type="scientific">Bhargavaea changchunensis</name>
    <dbReference type="NCBI Taxonomy" id="2134037"/>
    <lineage>
        <taxon>Bacteria</taxon>
        <taxon>Bacillati</taxon>
        <taxon>Bacillota</taxon>
        <taxon>Bacilli</taxon>
        <taxon>Bacillales</taxon>
        <taxon>Caryophanaceae</taxon>
        <taxon>Bhargavaea</taxon>
    </lineage>
</organism>
<dbReference type="Proteomes" id="UP001596483">
    <property type="component" value="Unassembled WGS sequence"/>
</dbReference>
<keyword evidence="2" id="KW-1185">Reference proteome</keyword>
<sequence length="69" mass="7739">MRKKSEGLFTEVLIETRRALIEDLQALVEWTEALVEINERLCGGIDFQINAKPSPQGDGAFCILTLFAE</sequence>
<protein>
    <submittedName>
        <fullName evidence="1">Uncharacterized protein</fullName>
    </submittedName>
</protein>
<proteinExistence type="predicted"/>
<name>A0ABW2NC07_9BACL</name>
<dbReference type="RefSeq" id="WP_157294097.1">
    <property type="nucleotide sequence ID" value="NZ_JBHTCT010000002.1"/>
</dbReference>
<dbReference type="EMBL" id="JBHTCT010000002">
    <property type="protein sequence ID" value="MFC7363542.1"/>
    <property type="molecule type" value="Genomic_DNA"/>
</dbReference>
<reference evidence="2" key="1">
    <citation type="journal article" date="2019" name="Int. J. Syst. Evol. Microbiol.">
        <title>The Global Catalogue of Microorganisms (GCM) 10K type strain sequencing project: providing services to taxonomists for standard genome sequencing and annotation.</title>
        <authorList>
            <consortium name="The Broad Institute Genomics Platform"/>
            <consortium name="The Broad Institute Genome Sequencing Center for Infectious Disease"/>
            <person name="Wu L."/>
            <person name="Ma J."/>
        </authorList>
    </citation>
    <scope>NUCLEOTIDE SEQUENCE [LARGE SCALE GENOMIC DNA]</scope>
    <source>
        <strain evidence="2">JCM 4738</strain>
    </source>
</reference>
<comment type="caution">
    <text evidence="1">The sequence shown here is derived from an EMBL/GenBank/DDBJ whole genome shotgun (WGS) entry which is preliminary data.</text>
</comment>
<evidence type="ECO:0000313" key="2">
    <source>
        <dbReference type="Proteomes" id="UP001596483"/>
    </source>
</evidence>
<evidence type="ECO:0000313" key="1">
    <source>
        <dbReference type="EMBL" id="MFC7363542.1"/>
    </source>
</evidence>